<sequence>MARSSNLPEPTASAAPVRALGARRLLLALAVVLALYAVDLACATTVPASAHAFAVNVAVPFDLMVCVPAAFYLLVVRRRGLTPLAVLPVVWAGYLAASQLVAPGLLSPLAVSAAAGSAGTFSLLPPLFAAALALDAAVIACEARRLVRAFRAARGASTRPYDWFAEAFKVLAPGGRAAHLAGIEGATWYYALFSWRARPDAPVGRHAFSYHRESGFLALVGVIAALLPVEAFAVHLLVAQWSTIAACLLTATSLYALLWLVAAARASVLNPLLVDDETLTVRWAAFVCEDVPLHLVTGVGAAAPDVPKRERLDLGVMGAPPCWIELSEPLEVRTFAGTRRPVRAINVSPDNAAAFKRLVGARLR</sequence>
<feature type="transmembrane region" description="Helical" evidence="1">
    <location>
        <begin position="243"/>
        <end position="262"/>
    </location>
</feature>
<keyword evidence="1" id="KW-0812">Transmembrane</keyword>
<keyword evidence="1" id="KW-0472">Membrane</keyword>
<accession>A0A369M3K8</accession>
<dbReference type="RefSeq" id="WP_114568433.1">
    <property type="nucleotide sequence ID" value="NZ_CABMMS010000002.1"/>
</dbReference>
<evidence type="ECO:0000256" key="1">
    <source>
        <dbReference type="SAM" id="Phobius"/>
    </source>
</evidence>
<keyword evidence="3" id="KW-1185">Reference proteome</keyword>
<dbReference type="EMBL" id="PPTS01000002">
    <property type="protein sequence ID" value="RDB66333.1"/>
    <property type="molecule type" value="Genomic_DNA"/>
</dbReference>
<dbReference type="Proteomes" id="UP000254000">
    <property type="component" value="Unassembled WGS sequence"/>
</dbReference>
<feature type="transmembrane region" description="Helical" evidence="1">
    <location>
        <begin position="215"/>
        <end position="237"/>
    </location>
</feature>
<feature type="transmembrane region" description="Helical" evidence="1">
    <location>
        <begin position="81"/>
        <end position="102"/>
    </location>
</feature>
<gene>
    <name evidence="2" type="ORF">C1877_03870</name>
</gene>
<comment type="caution">
    <text evidence="2">The sequence shown here is derived from an EMBL/GenBank/DDBJ whole genome shotgun (WGS) entry which is preliminary data.</text>
</comment>
<dbReference type="OrthoDB" id="3174276at2"/>
<proteinExistence type="predicted"/>
<name>A0A369M3K8_9ACTN</name>
<protein>
    <recommendedName>
        <fullName evidence="4">Beta-carotene 15,15'-monooxygenase</fullName>
    </recommendedName>
</protein>
<feature type="transmembrane region" description="Helical" evidence="1">
    <location>
        <begin position="122"/>
        <end position="141"/>
    </location>
</feature>
<evidence type="ECO:0000313" key="2">
    <source>
        <dbReference type="EMBL" id="RDB66333.1"/>
    </source>
</evidence>
<keyword evidence="1" id="KW-1133">Transmembrane helix</keyword>
<dbReference type="GeneID" id="97354605"/>
<feature type="transmembrane region" description="Helical" evidence="1">
    <location>
        <begin position="53"/>
        <end position="74"/>
    </location>
</feature>
<evidence type="ECO:0000313" key="3">
    <source>
        <dbReference type="Proteomes" id="UP000254000"/>
    </source>
</evidence>
<dbReference type="AlphaFoldDB" id="A0A369M3K8"/>
<reference evidence="2 3" key="1">
    <citation type="journal article" date="2018" name="Elife">
        <title>Discovery and characterization of a prevalent human gut bacterial enzyme sufficient for the inactivation of a family of plant toxins.</title>
        <authorList>
            <person name="Koppel N."/>
            <person name="Bisanz J.E."/>
            <person name="Pandelia M.E."/>
            <person name="Turnbaugh P.J."/>
            <person name="Balskus E.P."/>
        </authorList>
    </citation>
    <scope>NUCLEOTIDE SEQUENCE [LARGE SCALE GENOMIC DNA]</scope>
    <source>
        <strain evidence="2 3">3C</strain>
    </source>
</reference>
<organism evidence="2 3">
    <name type="scientific">Gordonibacter pamelaeae</name>
    <dbReference type="NCBI Taxonomy" id="471189"/>
    <lineage>
        <taxon>Bacteria</taxon>
        <taxon>Bacillati</taxon>
        <taxon>Actinomycetota</taxon>
        <taxon>Coriobacteriia</taxon>
        <taxon>Eggerthellales</taxon>
        <taxon>Eggerthellaceae</taxon>
        <taxon>Gordonibacter</taxon>
    </lineage>
</organism>
<evidence type="ECO:0008006" key="4">
    <source>
        <dbReference type="Google" id="ProtNLM"/>
    </source>
</evidence>